<dbReference type="Proteomes" id="UP000033618">
    <property type="component" value="Unassembled WGS sequence"/>
</dbReference>
<organism evidence="1 2">
    <name type="scientific">Robbsia andropogonis</name>
    <dbReference type="NCBI Taxonomy" id="28092"/>
    <lineage>
        <taxon>Bacteria</taxon>
        <taxon>Pseudomonadati</taxon>
        <taxon>Pseudomonadota</taxon>
        <taxon>Betaproteobacteria</taxon>
        <taxon>Burkholderiales</taxon>
        <taxon>Burkholderiaceae</taxon>
        <taxon>Robbsia</taxon>
    </lineage>
</organism>
<proteinExistence type="predicted"/>
<accession>A0A0F5JTJ8</accession>
<dbReference type="AlphaFoldDB" id="A0A0F5JTJ8"/>
<comment type="caution">
    <text evidence="1">The sequence shown here is derived from an EMBL/GenBank/DDBJ whole genome shotgun (WGS) entry which is preliminary data.</text>
</comment>
<evidence type="ECO:0000313" key="1">
    <source>
        <dbReference type="EMBL" id="KKB61146.1"/>
    </source>
</evidence>
<reference evidence="1 2" key="1">
    <citation type="submission" date="2015-03" db="EMBL/GenBank/DDBJ databases">
        <title>Draft Genome Sequence of Burkholderia andropogonis type strain ICMP2807, isolated from Sorghum bicolor.</title>
        <authorList>
            <person name="Lopes-Santos L."/>
            <person name="Castro D.B."/>
            <person name="Ottoboni L.M."/>
            <person name="Park D."/>
            <person name="Weirc B.S."/>
            <person name="Destefano S.A."/>
        </authorList>
    </citation>
    <scope>NUCLEOTIDE SEQUENCE [LARGE SCALE GENOMIC DNA]</scope>
    <source>
        <strain evidence="1 2">ICMP2807</strain>
    </source>
</reference>
<dbReference type="EMBL" id="LAQU01000066">
    <property type="protein sequence ID" value="KKB61146.1"/>
    <property type="molecule type" value="Genomic_DNA"/>
</dbReference>
<dbReference type="PATRIC" id="fig|28092.6.peg.5867"/>
<gene>
    <name evidence="1" type="ORF">WM40_24865</name>
</gene>
<dbReference type="RefSeq" id="WP_024906068.1">
    <property type="nucleotide sequence ID" value="NZ_CADFGU010000021.1"/>
</dbReference>
<name>A0A0F5JTJ8_9BURK</name>
<keyword evidence="2" id="KW-1185">Reference proteome</keyword>
<evidence type="ECO:0000313" key="2">
    <source>
        <dbReference type="Proteomes" id="UP000033618"/>
    </source>
</evidence>
<protein>
    <submittedName>
        <fullName evidence="1">Uncharacterized protein</fullName>
    </submittedName>
</protein>
<sequence>MTGSTFDSRRLMIDTECDIAIVADVGVLRPLAPDGRCLRPHNTDRYEITIHLRKSSGKALKEVTITDWLCKSCQYTPPHWVRKIAYPI</sequence>